<dbReference type="AlphaFoldDB" id="A0A645GM74"/>
<dbReference type="EMBL" id="VSSQ01078126">
    <property type="protein sequence ID" value="MPN28018.1"/>
    <property type="molecule type" value="Genomic_DNA"/>
</dbReference>
<sequence length="109" mass="12756">MEIESVNKKVLKVSCMAFLLLKKDLSLQFTKVVIIFFKTFNPVGLSIQHQQNPMGLIIHSLGRVHVFHTLSRKSRFQVFWTGYTGKTGGYHPAEKRYNIDEERFYYIKS</sequence>
<accession>A0A645GM74</accession>
<protein>
    <submittedName>
        <fullName evidence="1">Uncharacterized protein</fullName>
    </submittedName>
</protein>
<gene>
    <name evidence="1" type="ORF">SDC9_175452</name>
</gene>
<proteinExistence type="predicted"/>
<reference evidence="1" key="1">
    <citation type="submission" date="2019-08" db="EMBL/GenBank/DDBJ databases">
        <authorList>
            <person name="Kucharzyk K."/>
            <person name="Murdoch R.W."/>
            <person name="Higgins S."/>
            <person name="Loffler F."/>
        </authorList>
    </citation>
    <scope>NUCLEOTIDE SEQUENCE</scope>
</reference>
<comment type="caution">
    <text evidence="1">The sequence shown here is derived from an EMBL/GenBank/DDBJ whole genome shotgun (WGS) entry which is preliminary data.</text>
</comment>
<name>A0A645GM74_9ZZZZ</name>
<organism evidence="1">
    <name type="scientific">bioreactor metagenome</name>
    <dbReference type="NCBI Taxonomy" id="1076179"/>
    <lineage>
        <taxon>unclassified sequences</taxon>
        <taxon>metagenomes</taxon>
        <taxon>ecological metagenomes</taxon>
    </lineage>
</organism>
<evidence type="ECO:0000313" key="1">
    <source>
        <dbReference type="EMBL" id="MPN28018.1"/>
    </source>
</evidence>